<dbReference type="HAMAP" id="MF_01877">
    <property type="entry name" value="16SrRNA_methyltr_I"/>
    <property type="match status" value="1"/>
</dbReference>
<comment type="function">
    <text evidence="6">Catalyzes the 2'-O-methylation of the ribose of cytidine 1402 (C1402) in 16S rRNA.</text>
</comment>
<comment type="subcellular location">
    <subcellularLocation>
        <location evidence="6">Cytoplasm</location>
    </subcellularLocation>
</comment>
<dbReference type="GO" id="GO:0005737">
    <property type="term" value="C:cytoplasm"/>
    <property type="evidence" value="ECO:0007669"/>
    <property type="project" value="UniProtKB-SubCell"/>
</dbReference>
<reference evidence="8 9" key="1">
    <citation type="journal article" date="2016" name="Nat. Commun.">
        <title>Thousands of microbial genomes shed light on interconnected biogeochemical processes in an aquifer system.</title>
        <authorList>
            <person name="Anantharaman K."/>
            <person name="Brown C.T."/>
            <person name="Hug L.A."/>
            <person name="Sharon I."/>
            <person name="Castelle C.J."/>
            <person name="Probst A.J."/>
            <person name="Thomas B.C."/>
            <person name="Singh A."/>
            <person name="Wilkins M.J."/>
            <person name="Karaoz U."/>
            <person name="Brodie E.L."/>
            <person name="Williams K.H."/>
            <person name="Hubbard S.S."/>
            <person name="Banfield J.F."/>
        </authorList>
    </citation>
    <scope>NUCLEOTIDE SEQUENCE [LARGE SCALE GENOMIC DNA]</scope>
</reference>
<dbReference type="PROSITE" id="PS01296">
    <property type="entry name" value="RSMI"/>
    <property type="match status" value="1"/>
</dbReference>
<comment type="similarity">
    <text evidence="6">Belongs to the methyltransferase superfamily. RsmI family.</text>
</comment>
<gene>
    <name evidence="6" type="primary">rsmI</name>
    <name evidence="8" type="ORF">A2843_02775</name>
</gene>
<dbReference type="Proteomes" id="UP000178170">
    <property type="component" value="Unassembled WGS sequence"/>
</dbReference>
<dbReference type="AlphaFoldDB" id="A0A1G2QSZ0"/>
<dbReference type="CDD" id="cd11648">
    <property type="entry name" value="RsmI"/>
    <property type="match status" value="1"/>
</dbReference>
<comment type="caution">
    <text evidence="8">The sequence shown here is derived from an EMBL/GenBank/DDBJ whole genome shotgun (WGS) entry which is preliminary data.</text>
</comment>
<dbReference type="PANTHER" id="PTHR46111:SF1">
    <property type="entry name" value="RIBOSOMAL RNA SMALL SUBUNIT METHYLTRANSFERASE I"/>
    <property type="match status" value="1"/>
</dbReference>
<name>A0A1G2QSZ0_9BACT</name>
<organism evidence="8 9">
    <name type="scientific">Candidatus Wildermuthbacteria bacterium RIFCSPHIGHO2_01_FULL_48_27b</name>
    <dbReference type="NCBI Taxonomy" id="1802447"/>
    <lineage>
        <taxon>Bacteria</taxon>
        <taxon>Candidatus Wildermuthiibacteriota</taxon>
    </lineage>
</organism>
<dbReference type="InterPro" id="IPR018063">
    <property type="entry name" value="SAM_MeTrfase_RsmI_CS"/>
</dbReference>
<keyword evidence="4 6" id="KW-0808">Transferase</keyword>
<dbReference type="InterPro" id="IPR014776">
    <property type="entry name" value="4pyrrole_Mease_sub2"/>
</dbReference>
<evidence type="ECO:0000256" key="6">
    <source>
        <dbReference type="HAMAP-Rule" id="MF_01877"/>
    </source>
</evidence>
<dbReference type="Pfam" id="PF00590">
    <property type="entry name" value="TP_methylase"/>
    <property type="match status" value="1"/>
</dbReference>
<dbReference type="Gene3D" id="3.30.950.10">
    <property type="entry name" value="Methyltransferase, Cobalt-precorrin-4 Transmethylase, Domain 2"/>
    <property type="match status" value="1"/>
</dbReference>
<evidence type="ECO:0000313" key="8">
    <source>
        <dbReference type="EMBL" id="OHA63725.1"/>
    </source>
</evidence>
<evidence type="ECO:0000256" key="2">
    <source>
        <dbReference type="ARBA" id="ARBA00022552"/>
    </source>
</evidence>
<dbReference type="PIRSF" id="PIRSF005917">
    <property type="entry name" value="MTase_YraL"/>
    <property type="match status" value="1"/>
</dbReference>
<dbReference type="InterPro" id="IPR035996">
    <property type="entry name" value="4pyrrol_Methylase_sf"/>
</dbReference>
<keyword evidence="1 6" id="KW-0963">Cytoplasm</keyword>
<dbReference type="InterPro" id="IPR008189">
    <property type="entry name" value="rRNA_ssu_MeTfrase_I"/>
</dbReference>
<evidence type="ECO:0000256" key="1">
    <source>
        <dbReference type="ARBA" id="ARBA00022490"/>
    </source>
</evidence>
<dbReference type="SUPFAM" id="SSF53790">
    <property type="entry name" value="Tetrapyrrole methylase"/>
    <property type="match status" value="1"/>
</dbReference>
<proteinExistence type="inferred from homology"/>
<dbReference type="InterPro" id="IPR014777">
    <property type="entry name" value="4pyrrole_Mease_sub1"/>
</dbReference>
<dbReference type="FunFam" id="3.40.1010.10:FF:000007">
    <property type="entry name" value="Ribosomal RNA small subunit methyltransferase I"/>
    <property type="match status" value="1"/>
</dbReference>
<dbReference type="EMBL" id="MHTS01000027">
    <property type="protein sequence ID" value="OHA63725.1"/>
    <property type="molecule type" value="Genomic_DNA"/>
</dbReference>
<dbReference type="EC" id="2.1.1.198" evidence="6"/>
<keyword evidence="2 6" id="KW-0698">rRNA processing</keyword>
<keyword evidence="3 6" id="KW-0489">Methyltransferase</keyword>
<dbReference type="NCBIfam" id="TIGR00096">
    <property type="entry name" value="16S rRNA (cytidine(1402)-2'-O)-methyltransferase"/>
    <property type="match status" value="1"/>
</dbReference>
<dbReference type="GO" id="GO:0070677">
    <property type="term" value="F:rRNA (cytosine-2'-O-)-methyltransferase activity"/>
    <property type="evidence" value="ECO:0007669"/>
    <property type="project" value="UniProtKB-UniRule"/>
</dbReference>
<feature type="domain" description="Tetrapyrrole methylase" evidence="7">
    <location>
        <begin position="3"/>
        <end position="209"/>
    </location>
</feature>
<dbReference type="Gene3D" id="3.40.1010.10">
    <property type="entry name" value="Cobalt-precorrin-4 Transmethylase, Domain 1"/>
    <property type="match status" value="1"/>
</dbReference>
<dbReference type="InterPro" id="IPR000878">
    <property type="entry name" value="4pyrrol_Mease"/>
</dbReference>
<sequence>MGTLYIVATPIGNLEDITLRALRVLKEADAILCEDTRVTNVLLKRHAIHKPLISYHQHSTLQRVQEILQYLREGKNLALVSDAGTPGISDPGNKLIEEVSKELPEVKIVPILGPCALTAIASVAGFSMDAFLFLGFPPTKKGRKTFFEKVAASEYSVVFYESPYRIIKSLEELNGILQDSAAAEKHSIVAGRELTKKFETIYRGTAAEVAKQLKREVPKGEFVIVVERGRG</sequence>
<protein>
    <recommendedName>
        <fullName evidence="6">Ribosomal RNA small subunit methyltransferase I</fullName>
        <ecNumber evidence="6">2.1.1.198</ecNumber>
    </recommendedName>
    <alternativeName>
        <fullName evidence="6">16S rRNA 2'-O-ribose C1402 methyltransferase</fullName>
    </alternativeName>
    <alternativeName>
        <fullName evidence="6">rRNA (cytidine-2'-O-)-methyltransferase RsmI</fullName>
    </alternativeName>
</protein>
<evidence type="ECO:0000256" key="5">
    <source>
        <dbReference type="ARBA" id="ARBA00022691"/>
    </source>
</evidence>
<accession>A0A1G2QSZ0</accession>
<evidence type="ECO:0000313" key="9">
    <source>
        <dbReference type="Proteomes" id="UP000178170"/>
    </source>
</evidence>
<evidence type="ECO:0000259" key="7">
    <source>
        <dbReference type="Pfam" id="PF00590"/>
    </source>
</evidence>
<comment type="catalytic activity">
    <reaction evidence="6">
        <text>cytidine(1402) in 16S rRNA + S-adenosyl-L-methionine = 2'-O-methylcytidine(1402) in 16S rRNA + S-adenosyl-L-homocysteine + H(+)</text>
        <dbReference type="Rhea" id="RHEA:42924"/>
        <dbReference type="Rhea" id="RHEA-COMP:10285"/>
        <dbReference type="Rhea" id="RHEA-COMP:10286"/>
        <dbReference type="ChEBI" id="CHEBI:15378"/>
        <dbReference type="ChEBI" id="CHEBI:57856"/>
        <dbReference type="ChEBI" id="CHEBI:59789"/>
        <dbReference type="ChEBI" id="CHEBI:74495"/>
        <dbReference type="ChEBI" id="CHEBI:82748"/>
        <dbReference type="EC" id="2.1.1.198"/>
    </reaction>
</comment>
<keyword evidence="5 6" id="KW-0949">S-adenosyl-L-methionine</keyword>
<evidence type="ECO:0000256" key="4">
    <source>
        <dbReference type="ARBA" id="ARBA00022679"/>
    </source>
</evidence>
<dbReference type="PANTHER" id="PTHR46111">
    <property type="entry name" value="RIBOSOMAL RNA SMALL SUBUNIT METHYLTRANSFERASE I"/>
    <property type="match status" value="1"/>
</dbReference>
<evidence type="ECO:0000256" key="3">
    <source>
        <dbReference type="ARBA" id="ARBA00022603"/>
    </source>
</evidence>